<comment type="similarity">
    <text evidence="1">Belongs to the disease resistance NB-LRR family.</text>
</comment>
<dbReference type="Proteomes" id="UP000604825">
    <property type="component" value="Unassembled WGS sequence"/>
</dbReference>
<keyword evidence="4" id="KW-0547">Nucleotide-binding</keyword>
<keyword evidence="3" id="KW-0677">Repeat</keyword>
<feature type="domain" description="Disease resistance N-terminal" evidence="6">
    <location>
        <begin position="13"/>
        <end position="96"/>
    </location>
</feature>
<evidence type="ECO:0000256" key="3">
    <source>
        <dbReference type="ARBA" id="ARBA00022737"/>
    </source>
</evidence>
<dbReference type="PANTHER" id="PTHR19338">
    <property type="entry name" value="TRANSLOCASE OF INNER MITOCHONDRIAL MEMBRANE 13 HOMOLOG"/>
    <property type="match status" value="1"/>
</dbReference>
<dbReference type="CDD" id="cd14798">
    <property type="entry name" value="RX-CC_like"/>
    <property type="match status" value="1"/>
</dbReference>
<dbReference type="Gene3D" id="1.20.5.4130">
    <property type="match status" value="1"/>
</dbReference>
<dbReference type="InterPro" id="IPR041118">
    <property type="entry name" value="Rx_N"/>
</dbReference>
<name>A0A811QY06_9POAL</name>
<dbReference type="EMBL" id="CAJGYO010000011">
    <property type="protein sequence ID" value="CAD6260954.1"/>
    <property type="molecule type" value="Genomic_DNA"/>
</dbReference>
<evidence type="ECO:0000313" key="9">
    <source>
        <dbReference type="Proteomes" id="UP000604825"/>
    </source>
</evidence>
<reference evidence="8" key="1">
    <citation type="submission" date="2020-10" db="EMBL/GenBank/DDBJ databases">
        <authorList>
            <person name="Han B."/>
            <person name="Lu T."/>
            <person name="Zhao Q."/>
            <person name="Huang X."/>
            <person name="Zhao Y."/>
        </authorList>
    </citation>
    <scope>NUCLEOTIDE SEQUENCE</scope>
</reference>
<evidence type="ECO:0000259" key="6">
    <source>
        <dbReference type="Pfam" id="PF18052"/>
    </source>
</evidence>
<evidence type="ECO:0000256" key="4">
    <source>
        <dbReference type="ARBA" id="ARBA00022741"/>
    </source>
</evidence>
<sequence>MAAAALVSVSMGVMKPVLAKLATLMGDEYKKLKALRKEVTFLQHELSDMNALLEKMDSVDELDPQAKKWRKDIIEMSYNIEDRIDDFVHSVGETDDKMGIRQKAYYYVKTFKDRRRLAIYFDF</sequence>
<dbReference type="PANTHER" id="PTHR19338:SF65">
    <property type="entry name" value="OS06G0163900 PROTEIN"/>
    <property type="match status" value="1"/>
</dbReference>
<keyword evidence="5" id="KW-0611">Plant defense</keyword>
<dbReference type="Pfam" id="PF18052">
    <property type="entry name" value="Rx_N"/>
    <property type="match status" value="1"/>
</dbReference>
<evidence type="ECO:0000256" key="5">
    <source>
        <dbReference type="ARBA" id="ARBA00022821"/>
    </source>
</evidence>
<dbReference type="GO" id="GO:0000166">
    <property type="term" value="F:nucleotide binding"/>
    <property type="evidence" value="ECO:0007669"/>
    <property type="project" value="UniProtKB-KW"/>
</dbReference>
<comment type="caution">
    <text evidence="8">The sequence shown here is derived from an EMBL/GenBank/DDBJ whole genome shotgun (WGS) entry which is preliminary data.</text>
</comment>
<evidence type="ECO:0000256" key="1">
    <source>
        <dbReference type="ARBA" id="ARBA00008894"/>
    </source>
</evidence>
<accession>A0A811QY06</accession>
<dbReference type="GO" id="GO:0006952">
    <property type="term" value="P:defense response"/>
    <property type="evidence" value="ECO:0007669"/>
    <property type="project" value="UniProtKB-KW"/>
</dbReference>
<dbReference type="InterPro" id="IPR038005">
    <property type="entry name" value="RX-like_CC"/>
</dbReference>
<evidence type="ECO:0000256" key="2">
    <source>
        <dbReference type="ARBA" id="ARBA00022614"/>
    </source>
</evidence>
<keyword evidence="9" id="KW-1185">Reference proteome</keyword>
<gene>
    <name evidence="7" type="ORF">NCGR_LOCUS44377</name>
    <name evidence="8" type="ORF">NCGR_LOCUS44394</name>
</gene>
<proteinExistence type="inferred from homology"/>
<evidence type="ECO:0000313" key="7">
    <source>
        <dbReference type="EMBL" id="CAD6260954.1"/>
    </source>
</evidence>
<protein>
    <recommendedName>
        <fullName evidence="6">Disease resistance N-terminal domain-containing protein</fullName>
    </recommendedName>
</protein>
<keyword evidence="2" id="KW-0433">Leucine-rich repeat</keyword>
<organism evidence="8 9">
    <name type="scientific">Miscanthus lutarioriparius</name>
    <dbReference type="NCBI Taxonomy" id="422564"/>
    <lineage>
        <taxon>Eukaryota</taxon>
        <taxon>Viridiplantae</taxon>
        <taxon>Streptophyta</taxon>
        <taxon>Embryophyta</taxon>
        <taxon>Tracheophyta</taxon>
        <taxon>Spermatophyta</taxon>
        <taxon>Magnoliopsida</taxon>
        <taxon>Liliopsida</taxon>
        <taxon>Poales</taxon>
        <taxon>Poaceae</taxon>
        <taxon>PACMAD clade</taxon>
        <taxon>Panicoideae</taxon>
        <taxon>Andropogonodae</taxon>
        <taxon>Andropogoneae</taxon>
        <taxon>Saccharinae</taxon>
        <taxon>Miscanthus</taxon>
    </lineage>
</organism>
<evidence type="ECO:0000313" key="8">
    <source>
        <dbReference type="EMBL" id="CAD6260971.1"/>
    </source>
</evidence>
<dbReference type="OrthoDB" id="683874at2759"/>
<dbReference type="AlphaFoldDB" id="A0A811QY06"/>
<dbReference type="EMBL" id="CAJGYO010000011">
    <property type="protein sequence ID" value="CAD6260971.1"/>
    <property type="molecule type" value="Genomic_DNA"/>
</dbReference>